<dbReference type="PANTHER" id="PTHR42791">
    <property type="entry name" value="GNAT FAMILY ACETYLTRANSFERASE"/>
    <property type="match status" value="1"/>
</dbReference>
<name>A0A8H3FKM0_9LECA</name>
<gene>
    <name evidence="2" type="ORF">HETSPECPRED_006298</name>
</gene>
<dbReference type="Proteomes" id="UP000664521">
    <property type="component" value="Unassembled WGS sequence"/>
</dbReference>
<dbReference type="InterPro" id="IPR000182">
    <property type="entry name" value="GNAT_dom"/>
</dbReference>
<dbReference type="PROSITE" id="PS51186">
    <property type="entry name" value="GNAT"/>
    <property type="match status" value="1"/>
</dbReference>
<dbReference type="GO" id="GO:0016747">
    <property type="term" value="F:acyltransferase activity, transferring groups other than amino-acyl groups"/>
    <property type="evidence" value="ECO:0007669"/>
    <property type="project" value="InterPro"/>
</dbReference>
<comment type="caution">
    <text evidence="2">The sequence shown here is derived from an EMBL/GenBank/DDBJ whole genome shotgun (WGS) entry which is preliminary data.</text>
</comment>
<dbReference type="Pfam" id="PF13673">
    <property type="entry name" value="Acetyltransf_10"/>
    <property type="match status" value="1"/>
</dbReference>
<accession>A0A8H3FKM0</accession>
<dbReference type="Gene3D" id="3.40.630.30">
    <property type="match status" value="1"/>
</dbReference>
<dbReference type="SUPFAM" id="SSF55729">
    <property type="entry name" value="Acyl-CoA N-acyltransferases (Nat)"/>
    <property type="match status" value="1"/>
</dbReference>
<dbReference type="AlphaFoldDB" id="A0A8H3FKM0"/>
<reference evidence="2" key="1">
    <citation type="submission" date="2021-03" db="EMBL/GenBank/DDBJ databases">
        <authorList>
            <person name="Tagirdzhanova G."/>
        </authorList>
    </citation>
    <scope>NUCLEOTIDE SEQUENCE</scope>
</reference>
<evidence type="ECO:0000313" key="3">
    <source>
        <dbReference type="Proteomes" id="UP000664521"/>
    </source>
</evidence>
<evidence type="ECO:0000259" key="1">
    <source>
        <dbReference type="PROSITE" id="PS51186"/>
    </source>
</evidence>
<feature type="domain" description="N-acetyltransferase" evidence="1">
    <location>
        <begin position="3"/>
        <end position="210"/>
    </location>
</feature>
<dbReference type="OrthoDB" id="2832510at2759"/>
<dbReference type="CDD" id="cd04301">
    <property type="entry name" value="NAT_SF"/>
    <property type="match status" value="1"/>
</dbReference>
<dbReference type="InterPro" id="IPR016181">
    <property type="entry name" value="Acyl_CoA_acyltransferase"/>
</dbReference>
<dbReference type="PANTHER" id="PTHR42791:SF1">
    <property type="entry name" value="N-ACETYLTRANSFERASE DOMAIN-CONTAINING PROTEIN"/>
    <property type="match status" value="1"/>
</dbReference>
<proteinExistence type="predicted"/>
<dbReference type="EMBL" id="CAJPDS010000041">
    <property type="protein sequence ID" value="CAF9926298.1"/>
    <property type="molecule type" value="Genomic_DNA"/>
</dbReference>
<protein>
    <recommendedName>
        <fullName evidence="1">N-acetyltransferase domain-containing protein</fullName>
    </recommendedName>
</protein>
<evidence type="ECO:0000313" key="2">
    <source>
        <dbReference type="EMBL" id="CAF9926298.1"/>
    </source>
</evidence>
<keyword evidence="3" id="KW-1185">Reference proteome</keyword>
<sequence>MSFRLEPATIEDVPTLVTIFDEAFAQDAIFHHIFKDVPKEVRWERDLKWYSAAFENSESNGARFTKVVDTSNGEVVGFSKFDVPHIVTAAQSESGPRNRGSIPEGTNVPLYDDFFGKVDRGLRKWLDPEKDTYLHILAVRPKYHRLGLGSRLIRAGLENADAARSKVYIIASPVGLPLYLRHGWKKLDEIVVDMNKYGGSGVVAEELLLRAVEPEC</sequence>
<dbReference type="InterPro" id="IPR052523">
    <property type="entry name" value="Trichothecene_AcTrans"/>
</dbReference>
<organism evidence="2 3">
    <name type="scientific">Heterodermia speciosa</name>
    <dbReference type="NCBI Taxonomy" id="116794"/>
    <lineage>
        <taxon>Eukaryota</taxon>
        <taxon>Fungi</taxon>
        <taxon>Dikarya</taxon>
        <taxon>Ascomycota</taxon>
        <taxon>Pezizomycotina</taxon>
        <taxon>Lecanoromycetes</taxon>
        <taxon>OSLEUM clade</taxon>
        <taxon>Lecanoromycetidae</taxon>
        <taxon>Caliciales</taxon>
        <taxon>Physciaceae</taxon>
        <taxon>Heterodermia</taxon>
    </lineage>
</organism>